<reference evidence="2 3" key="1">
    <citation type="submission" date="2014-06" db="EMBL/GenBank/DDBJ databases">
        <title>Whole Genome Sequences of Three Symbiotic Endozoicomonas Bacteria.</title>
        <authorList>
            <person name="Neave M.J."/>
            <person name="Apprill A."/>
            <person name="Voolstra C.R."/>
        </authorList>
    </citation>
    <scope>NUCLEOTIDE SEQUENCE [LARGE SCALE GENOMIC DNA]</scope>
    <source>
        <strain evidence="2 3">DSM 25634</strain>
    </source>
</reference>
<keyword evidence="1" id="KW-0812">Transmembrane</keyword>
<feature type="transmembrane region" description="Helical" evidence="1">
    <location>
        <begin position="79"/>
        <end position="99"/>
    </location>
</feature>
<organism evidence="2 3">
    <name type="scientific">Endozoicomonas numazuensis</name>
    <dbReference type="NCBI Taxonomy" id="1137799"/>
    <lineage>
        <taxon>Bacteria</taxon>
        <taxon>Pseudomonadati</taxon>
        <taxon>Pseudomonadota</taxon>
        <taxon>Gammaproteobacteria</taxon>
        <taxon>Oceanospirillales</taxon>
        <taxon>Endozoicomonadaceae</taxon>
        <taxon>Endozoicomonas</taxon>
    </lineage>
</organism>
<dbReference type="EMBL" id="JOKH01000008">
    <property type="protein sequence ID" value="KEQ14104.1"/>
    <property type="molecule type" value="Genomic_DNA"/>
</dbReference>
<keyword evidence="3" id="KW-1185">Reference proteome</keyword>
<protein>
    <submittedName>
        <fullName evidence="2">Uncharacterized protein</fullName>
    </submittedName>
</protein>
<evidence type="ECO:0000313" key="2">
    <source>
        <dbReference type="EMBL" id="KEQ14104.1"/>
    </source>
</evidence>
<dbReference type="Proteomes" id="UP000028073">
    <property type="component" value="Unassembled WGS sequence"/>
</dbReference>
<feature type="transmembrane region" description="Helical" evidence="1">
    <location>
        <begin position="51"/>
        <end position="67"/>
    </location>
</feature>
<proteinExistence type="predicted"/>
<name>A0A081N6N1_9GAMM</name>
<sequence>MAACGELSAPKSIYNALTFYRMVIMQFVVFWNINWLKERLRKEPLSGRETYLYTFCWLAFLTLGFFPENINDSFIHSGWLEVIELAIPAFAIFYAWLCNGGRKGEQFWTRLISIGWVVTMRTLVFSLPLFLVLSFAPMEQSEFIYETAATLVGLFIIWRLGRHIENLR</sequence>
<accession>A0A081N6N1</accession>
<dbReference type="AlphaFoldDB" id="A0A081N6N1"/>
<evidence type="ECO:0000256" key="1">
    <source>
        <dbReference type="SAM" id="Phobius"/>
    </source>
</evidence>
<keyword evidence="1" id="KW-1133">Transmembrane helix</keyword>
<comment type="caution">
    <text evidence="2">The sequence shown here is derived from an EMBL/GenBank/DDBJ whole genome shotgun (WGS) entry which is preliminary data.</text>
</comment>
<gene>
    <name evidence="2" type="ORF">GZ78_26145</name>
</gene>
<feature type="transmembrane region" description="Helical" evidence="1">
    <location>
        <begin position="143"/>
        <end position="161"/>
    </location>
</feature>
<feature type="transmembrane region" description="Helical" evidence="1">
    <location>
        <begin position="111"/>
        <end position="137"/>
    </location>
</feature>
<evidence type="ECO:0000313" key="3">
    <source>
        <dbReference type="Proteomes" id="UP000028073"/>
    </source>
</evidence>
<keyword evidence="1" id="KW-0472">Membrane</keyword>
<feature type="transmembrane region" description="Helical" evidence="1">
    <location>
        <begin position="12"/>
        <end position="31"/>
    </location>
</feature>